<evidence type="ECO:0000256" key="11">
    <source>
        <dbReference type="ARBA" id="ARBA00023136"/>
    </source>
</evidence>
<evidence type="ECO:0000256" key="3">
    <source>
        <dbReference type="ARBA" id="ARBA00022448"/>
    </source>
</evidence>
<keyword evidence="10" id="KW-0408">Iron</keyword>
<evidence type="ECO:0000256" key="8">
    <source>
        <dbReference type="ARBA" id="ARBA00022989"/>
    </source>
</evidence>
<evidence type="ECO:0000313" key="15">
    <source>
        <dbReference type="Proteomes" id="UP000306628"/>
    </source>
</evidence>
<dbReference type="Gene3D" id="1.20.1260.140">
    <property type="entry name" value="Alternative oxidase"/>
    <property type="match status" value="1"/>
</dbReference>
<keyword evidence="11 13" id="KW-0472">Membrane</keyword>
<dbReference type="GO" id="GO:0009916">
    <property type="term" value="F:alternative oxidase activity"/>
    <property type="evidence" value="ECO:0007669"/>
    <property type="project" value="InterPro"/>
</dbReference>
<evidence type="ECO:0000256" key="12">
    <source>
        <dbReference type="SAM" id="MobiDB-lite"/>
    </source>
</evidence>
<evidence type="ECO:0000256" key="13">
    <source>
        <dbReference type="SAM" id="Phobius"/>
    </source>
</evidence>
<keyword evidence="3" id="KW-0813">Transport</keyword>
<evidence type="ECO:0000256" key="9">
    <source>
        <dbReference type="ARBA" id="ARBA00023002"/>
    </source>
</evidence>
<dbReference type="AlphaFoldDB" id="A0A5S4G131"/>
<keyword evidence="5 13" id="KW-0812">Transmembrane</keyword>
<keyword evidence="8 13" id="KW-1133">Transmembrane helix</keyword>
<evidence type="ECO:0000313" key="14">
    <source>
        <dbReference type="EMBL" id="TMR26081.1"/>
    </source>
</evidence>
<gene>
    <name evidence="14" type="ORF">ETD85_43710</name>
</gene>
<evidence type="ECO:0008006" key="16">
    <source>
        <dbReference type="Google" id="ProtNLM"/>
    </source>
</evidence>
<evidence type="ECO:0000256" key="4">
    <source>
        <dbReference type="ARBA" id="ARBA00022660"/>
    </source>
</evidence>
<evidence type="ECO:0000256" key="7">
    <source>
        <dbReference type="ARBA" id="ARBA00022982"/>
    </source>
</evidence>
<dbReference type="InterPro" id="IPR002680">
    <property type="entry name" value="AOX"/>
</dbReference>
<dbReference type="GO" id="GO:0016020">
    <property type="term" value="C:membrane"/>
    <property type="evidence" value="ECO:0007669"/>
    <property type="project" value="UniProtKB-SubCell"/>
</dbReference>
<feature type="transmembrane region" description="Helical" evidence="13">
    <location>
        <begin position="226"/>
        <end position="245"/>
    </location>
</feature>
<proteinExistence type="predicted"/>
<comment type="caution">
    <text evidence="14">The sequence shown here is derived from an EMBL/GenBank/DDBJ whole genome shotgun (WGS) entry which is preliminary data.</text>
</comment>
<organism evidence="14 15">
    <name type="scientific">Nonomuraea zeae</name>
    <dbReference type="NCBI Taxonomy" id="1642303"/>
    <lineage>
        <taxon>Bacteria</taxon>
        <taxon>Bacillati</taxon>
        <taxon>Actinomycetota</taxon>
        <taxon>Actinomycetes</taxon>
        <taxon>Streptosporangiales</taxon>
        <taxon>Streptosporangiaceae</taxon>
        <taxon>Nonomuraea</taxon>
    </lineage>
</organism>
<dbReference type="GO" id="GO:0046872">
    <property type="term" value="F:metal ion binding"/>
    <property type="evidence" value="ECO:0007669"/>
    <property type="project" value="UniProtKB-KW"/>
</dbReference>
<comment type="subcellular location">
    <subcellularLocation>
        <location evidence="2">Membrane</location>
    </subcellularLocation>
</comment>
<protein>
    <recommendedName>
        <fullName evidence="16">Alternative oxidase</fullName>
    </recommendedName>
</protein>
<keyword evidence="6" id="KW-0479">Metal-binding</keyword>
<accession>A0A5S4G131</accession>
<keyword evidence="7" id="KW-0249">Electron transport</keyword>
<reference evidence="14 15" key="1">
    <citation type="submission" date="2019-05" db="EMBL/GenBank/DDBJ databases">
        <title>Draft genome sequence of Nonomuraea zeae DSM 100528.</title>
        <authorList>
            <person name="Saricaoglu S."/>
            <person name="Isik K."/>
        </authorList>
    </citation>
    <scope>NUCLEOTIDE SEQUENCE [LARGE SCALE GENOMIC DNA]</scope>
    <source>
        <strain evidence="14 15">DSM 100528</strain>
    </source>
</reference>
<dbReference type="Pfam" id="PF01786">
    <property type="entry name" value="AOX"/>
    <property type="match status" value="1"/>
</dbReference>
<name>A0A5S4G131_9ACTN</name>
<keyword evidence="9" id="KW-0560">Oxidoreductase</keyword>
<keyword evidence="15" id="KW-1185">Reference proteome</keyword>
<sequence>MTARWRARSSDMLRVSRSRPHAPNRNLSARGQITLHRVSPPLRGCPVRLAMYGRPGRYTPGGTCDDHWRATTRSTVIDDHRIIHSEGEIEMTITVDHRPQAPSGPPKLDRDQLRRAQQDTMNTPRMAYSLLAKMMFKPVDLMYGKKGSYTKFAMLEIIARVPYQAWERMGYWAVHRHAGRSALARRVFERIVEARADQDNEQWHLLIVQDLVQRTGQRQTWLLHKAAPWAIAFFYYHVSWMLFLVRPDWSYRLNAEFEDHAEHEYMTFVAENPDLDFVPDPGTYAAEYGRYRSVADLLRQIGHDERTHKLDSLESMREPRVR</sequence>
<evidence type="ECO:0000256" key="5">
    <source>
        <dbReference type="ARBA" id="ARBA00022692"/>
    </source>
</evidence>
<evidence type="ECO:0000256" key="1">
    <source>
        <dbReference type="ARBA" id="ARBA00001962"/>
    </source>
</evidence>
<evidence type="ECO:0000256" key="6">
    <source>
        <dbReference type="ARBA" id="ARBA00022723"/>
    </source>
</evidence>
<dbReference type="Proteomes" id="UP000306628">
    <property type="component" value="Unassembled WGS sequence"/>
</dbReference>
<evidence type="ECO:0000256" key="2">
    <source>
        <dbReference type="ARBA" id="ARBA00004370"/>
    </source>
</evidence>
<keyword evidence="4" id="KW-0679">Respiratory chain</keyword>
<evidence type="ECO:0000256" key="10">
    <source>
        <dbReference type="ARBA" id="ARBA00023004"/>
    </source>
</evidence>
<feature type="region of interest" description="Disordered" evidence="12">
    <location>
        <begin position="1"/>
        <end position="27"/>
    </location>
</feature>
<dbReference type="OrthoDB" id="9801468at2"/>
<dbReference type="InterPro" id="IPR038659">
    <property type="entry name" value="AOX_sf"/>
</dbReference>
<dbReference type="EMBL" id="VCKX01000210">
    <property type="protein sequence ID" value="TMR26081.1"/>
    <property type="molecule type" value="Genomic_DNA"/>
</dbReference>
<comment type="cofactor">
    <cofactor evidence="1">
        <name>Fe cation</name>
        <dbReference type="ChEBI" id="CHEBI:24875"/>
    </cofactor>
</comment>